<evidence type="ECO:0000256" key="4">
    <source>
        <dbReference type="ARBA" id="ARBA00022723"/>
    </source>
</evidence>
<dbReference type="PANTHER" id="PTHR11575">
    <property type="entry name" value="5'-NUCLEOTIDASE-RELATED"/>
    <property type="match status" value="1"/>
</dbReference>
<comment type="similarity">
    <text evidence="2 8">Belongs to the 5'-nucleotidase family.</text>
</comment>
<dbReference type="GO" id="GO:0046872">
    <property type="term" value="F:metal ion binding"/>
    <property type="evidence" value="ECO:0007669"/>
    <property type="project" value="UniProtKB-KW"/>
</dbReference>
<dbReference type="GeneID" id="100907910"/>
<dbReference type="GO" id="GO:0000166">
    <property type="term" value="F:nucleotide binding"/>
    <property type="evidence" value="ECO:0007669"/>
    <property type="project" value="UniProtKB-KW"/>
</dbReference>
<evidence type="ECO:0000313" key="11">
    <source>
        <dbReference type="Proteomes" id="UP000694867"/>
    </source>
</evidence>
<dbReference type="InterPro" id="IPR036907">
    <property type="entry name" value="5'-Nucleotdase_C_sf"/>
</dbReference>
<proteinExistence type="inferred from homology"/>
<name>A0AAJ7PAQ4_9ACAR</name>
<protein>
    <recommendedName>
        <fullName evidence="3">5'-nucleotidase</fullName>
        <ecNumber evidence="3">3.1.3.5</ecNumber>
    </recommendedName>
</protein>
<dbReference type="Pfam" id="PF00149">
    <property type="entry name" value="Metallophos"/>
    <property type="match status" value="1"/>
</dbReference>
<dbReference type="RefSeq" id="XP_018496974.1">
    <property type="nucleotide sequence ID" value="XM_018641458.1"/>
</dbReference>
<dbReference type="Gene3D" id="3.60.21.10">
    <property type="match status" value="1"/>
</dbReference>
<accession>A0AAJ7PAQ4</accession>
<gene>
    <name evidence="12" type="primary">LOC100907910</name>
</gene>
<dbReference type="Gene3D" id="3.90.780.10">
    <property type="entry name" value="5'-Nucleotidase, C-terminal domain"/>
    <property type="match status" value="1"/>
</dbReference>
<dbReference type="PRINTS" id="PR01607">
    <property type="entry name" value="APYRASEFAMLY"/>
</dbReference>
<dbReference type="EC" id="3.1.3.5" evidence="3"/>
<dbReference type="InterPro" id="IPR029052">
    <property type="entry name" value="Metallo-depent_PP-like"/>
</dbReference>
<dbReference type="GO" id="GO:0005886">
    <property type="term" value="C:plasma membrane"/>
    <property type="evidence" value="ECO:0007669"/>
    <property type="project" value="TreeGrafter"/>
</dbReference>
<dbReference type="CDD" id="cd07409">
    <property type="entry name" value="MPP_CD73_N"/>
    <property type="match status" value="1"/>
</dbReference>
<dbReference type="KEGG" id="goe:100907910"/>
<dbReference type="Pfam" id="PF02872">
    <property type="entry name" value="5_nucleotid_C"/>
    <property type="match status" value="1"/>
</dbReference>
<sequence>MKRLWLMAALVAVSSGEDFKLTILHTNDVHARIDEFDAAGSRCTPEASLKGSCYGGIARQKYMVDSIKAENPNTLFLNAGDYYQGTMWFYLMKGAIIADTIKFLKHDAMTLGNHEFDEGSTGLYPLLYRAKEIGTPVLGCNVDFSKNPILRSFQPLPSLIVERSGVKIGLIGFLTPDTNFLSNVGQSTEYNGTILTDEIECIEKEAKKLHDQGVKIIIAMGHSGYLKDQEIAAKVPLVRMVVGGHSHTYLSSVDQKQLEKAKGPYPTVVTRDDGTDALVVQDFWLGKYLGYINVSFDEATGDVRSWQGDSPLLLDFTVPKDEEVENFLRSKRSRVDEESLLLIGRAMYPLSGEKDICRYGECALGNLLADALYEFFLVNSHTPELAAVKPIDIAVVNGGGIRGNVPGGNITFGDIVTVYPFANAVWVLPMSGKRVKQMYENALRKYDPTRMISNGGFLHSSGVRLVADGSKPPYERVVSVRILNSSNGEWEDLDPKREYRVAMSSYISQGGDNHDFKFVPNERIDKLTTTDTDIAVQYVKNRSPLHPVVDERLRILTKEEESKNGAASLHGSLTLIILVGSALYRATSLL</sequence>
<feature type="signal peptide" evidence="8">
    <location>
        <begin position="1"/>
        <end position="16"/>
    </location>
</feature>
<evidence type="ECO:0000256" key="1">
    <source>
        <dbReference type="ARBA" id="ARBA00000815"/>
    </source>
</evidence>
<evidence type="ECO:0000259" key="10">
    <source>
        <dbReference type="Pfam" id="PF02872"/>
    </source>
</evidence>
<keyword evidence="11" id="KW-1185">Reference proteome</keyword>
<keyword evidence="7 8" id="KW-0378">Hydrolase</keyword>
<dbReference type="AlphaFoldDB" id="A0AAJ7PAQ4"/>
<dbReference type="InterPro" id="IPR006146">
    <property type="entry name" value="5'-Nucleotdase_CS"/>
</dbReference>
<dbReference type="Proteomes" id="UP000694867">
    <property type="component" value="Unplaced"/>
</dbReference>
<evidence type="ECO:0000256" key="5">
    <source>
        <dbReference type="ARBA" id="ARBA00022729"/>
    </source>
</evidence>
<evidence type="ECO:0000256" key="2">
    <source>
        <dbReference type="ARBA" id="ARBA00006654"/>
    </source>
</evidence>
<dbReference type="PANTHER" id="PTHR11575:SF24">
    <property type="entry name" value="5'-NUCLEOTIDASE"/>
    <property type="match status" value="1"/>
</dbReference>
<comment type="catalytic activity">
    <reaction evidence="1">
        <text>a ribonucleoside 5'-phosphate + H2O = a ribonucleoside + phosphate</text>
        <dbReference type="Rhea" id="RHEA:12484"/>
        <dbReference type="ChEBI" id="CHEBI:15377"/>
        <dbReference type="ChEBI" id="CHEBI:18254"/>
        <dbReference type="ChEBI" id="CHEBI:43474"/>
        <dbReference type="ChEBI" id="CHEBI:58043"/>
        <dbReference type="EC" id="3.1.3.5"/>
    </reaction>
</comment>
<evidence type="ECO:0000256" key="6">
    <source>
        <dbReference type="ARBA" id="ARBA00022741"/>
    </source>
</evidence>
<evidence type="ECO:0000256" key="3">
    <source>
        <dbReference type="ARBA" id="ARBA00012643"/>
    </source>
</evidence>
<feature type="domain" description="5'-Nucleotidase C-terminal" evidence="10">
    <location>
        <begin position="355"/>
        <end position="513"/>
    </location>
</feature>
<dbReference type="GO" id="GO:0006196">
    <property type="term" value="P:AMP catabolic process"/>
    <property type="evidence" value="ECO:0007669"/>
    <property type="project" value="TreeGrafter"/>
</dbReference>
<keyword evidence="4" id="KW-0479">Metal-binding</keyword>
<dbReference type="FunFam" id="3.60.21.10:FF:000020">
    <property type="entry name" value="NT5E isoform 4"/>
    <property type="match status" value="1"/>
</dbReference>
<evidence type="ECO:0000256" key="7">
    <source>
        <dbReference type="ARBA" id="ARBA00022801"/>
    </source>
</evidence>
<dbReference type="GO" id="GO:0008253">
    <property type="term" value="F:5'-nucleotidase activity"/>
    <property type="evidence" value="ECO:0007669"/>
    <property type="project" value="UniProtKB-EC"/>
</dbReference>
<organism evidence="11 12">
    <name type="scientific">Galendromus occidentalis</name>
    <name type="common">western predatory mite</name>
    <dbReference type="NCBI Taxonomy" id="34638"/>
    <lineage>
        <taxon>Eukaryota</taxon>
        <taxon>Metazoa</taxon>
        <taxon>Ecdysozoa</taxon>
        <taxon>Arthropoda</taxon>
        <taxon>Chelicerata</taxon>
        <taxon>Arachnida</taxon>
        <taxon>Acari</taxon>
        <taxon>Parasitiformes</taxon>
        <taxon>Mesostigmata</taxon>
        <taxon>Gamasina</taxon>
        <taxon>Phytoseioidea</taxon>
        <taxon>Phytoseiidae</taxon>
        <taxon>Typhlodrominae</taxon>
        <taxon>Galendromus</taxon>
    </lineage>
</organism>
<dbReference type="SUPFAM" id="SSF56300">
    <property type="entry name" value="Metallo-dependent phosphatases"/>
    <property type="match status" value="1"/>
</dbReference>
<dbReference type="SUPFAM" id="SSF55816">
    <property type="entry name" value="5'-nucleotidase (syn. UDP-sugar hydrolase), C-terminal domain"/>
    <property type="match status" value="1"/>
</dbReference>
<reference evidence="12" key="1">
    <citation type="submission" date="2025-08" db="UniProtKB">
        <authorList>
            <consortium name="RefSeq"/>
        </authorList>
    </citation>
    <scope>IDENTIFICATION</scope>
</reference>
<dbReference type="PROSITE" id="PS00786">
    <property type="entry name" value="5_NUCLEOTIDASE_2"/>
    <property type="match status" value="1"/>
</dbReference>
<dbReference type="PROSITE" id="PS00785">
    <property type="entry name" value="5_NUCLEOTIDASE_1"/>
    <property type="match status" value="1"/>
</dbReference>
<dbReference type="InterPro" id="IPR008334">
    <property type="entry name" value="5'-Nucleotdase_C"/>
</dbReference>
<dbReference type="InterPro" id="IPR006179">
    <property type="entry name" value="5_nucleotidase/apyrase"/>
</dbReference>
<feature type="domain" description="Calcineurin-like phosphoesterase" evidence="9">
    <location>
        <begin position="21"/>
        <end position="249"/>
    </location>
</feature>
<evidence type="ECO:0000313" key="12">
    <source>
        <dbReference type="RefSeq" id="XP_018496974.1"/>
    </source>
</evidence>
<feature type="chain" id="PRO_5042316925" description="5'-nucleotidase" evidence="8">
    <location>
        <begin position="17"/>
        <end position="590"/>
    </location>
</feature>
<evidence type="ECO:0000256" key="8">
    <source>
        <dbReference type="RuleBase" id="RU362119"/>
    </source>
</evidence>
<evidence type="ECO:0000259" key="9">
    <source>
        <dbReference type="Pfam" id="PF00149"/>
    </source>
</evidence>
<keyword evidence="5 8" id="KW-0732">Signal</keyword>
<keyword evidence="6 8" id="KW-0547">Nucleotide-binding</keyword>
<dbReference type="InterPro" id="IPR004843">
    <property type="entry name" value="Calcineurin-like_PHP"/>
</dbReference>